<reference evidence="1 2" key="1">
    <citation type="submission" date="2013-01" db="EMBL/GenBank/DDBJ databases">
        <authorList>
            <person name="Harkins D.M."/>
            <person name="Durkin A.S."/>
            <person name="Brinkac L.M."/>
            <person name="Haft D.H."/>
            <person name="Selengut J.D."/>
            <person name="Sanka R."/>
            <person name="DePew J."/>
            <person name="Purushe J."/>
            <person name="Galloway R.L."/>
            <person name="Vinetz J.M."/>
            <person name="Sutton G.G."/>
            <person name="Nierman W.C."/>
            <person name="Fouts D.E."/>
        </authorList>
    </citation>
    <scope>NUCLEOTIDE SEQUENCE [LARGE SCALE GENOMIC DNA]</scope>
    <source>
        <strain evidence="1 2">Sponselee CDC</strain>
    </source>
</reference>
<comment type="caution">
    <text evidence="1">The sequence shown here is derived from an EMBL/GenBank/DDBJ whole genome shotgun (WGS) entry which is preliminary data.</text>
</comment>
<gene>
    <name evidence="1" type="ORF">LEP1GSC016_0861</name>
</gene>
<dbReference type="PATRIC" id="fig|1218567.3.peg.3173"/>
<proteinExistence type="predicted"/>
<evidence type="ECO:0000313" key="2">
    <source>
        <dbReference type="Proteomes" id="UP000011873"/>
    </source>
</evidence>
<organism evidence="1 2">
    <name type="scientific">Leptospira borgpetersenii serovar Hardjo-bovis str. Sponselee</name>
    <dbReference type="NCBI Taxonomy" id="1303729"/>
    <lineage>
        <taxon>Bacteria</taxon>
        <taxon>Pseudomonadati</taxon>
        <taxon>Spirochaetota</taxon>
        <taxon>Spirochaetia</taxon>
        <taxon>Leptospirales</taxon>
        <taxon>Leptospiraceae</taxon>
        <taxon>Leptospira</taxon>
    </lineage>
</organism>
<evidence type="ECO:0000313" key="1">
    <source>
        <dbReference type="EMBL" id="EMJ79783.1"/>
    </source>
</evidence>
<dbReference type="Proteomes" id="UP000011873">
    <property type="component" value="Unassembled WGS sequence"/>
</dbReference>
<sequence length="66" mass="7647">MFRKRIRSLSSCNVFIKTSYSEGTFLNKTFSDSFGASFNKTGFAKRFFRLFSFAFLRPFGTFSSIL</sequence>
<dbReference type="AlphaFoldDB" id="M6BTS6"/>
<accession>M6BTS6</accession>
<name>M6BTS6_LEPBO</name>
<protein>
    <submittedName>
        <fullName evidence="1">Uncharacterized protein</fullName>
    </submittedName>
</protein>
<dbReference type="EMBL" id="ANMU01000121">
    <property type="protein sequence ID" value="EMJ79783.1"/>
    <property type="molecule type" value="Genomic_DNA"/>
</dbReference>